<evidence type="ECO:0000259" key="8">
    <source>
        <dbReference type="Pfam" id="PF01979"/>
    </source>
</evidence>
<dbReference type="EC" id="3.5.2.7" evidence="1 7"/>
<sequence>MTTATPTTAITDIATLVTNDPSLGEGPLGLIRDAAVVIDGDRIAWVGESSKAPATDNRVDAGGRAAIPGFVDSHSHLVFAGDRTEEFNARMSGRPYSAGGIRTTVAATRAASNNVLHANVGRYVAEARRQGTTTVEIKSGYGLTSQDEARALTIAGAHTDEVTFLGAHIVAPEFADDPAAYVDLVTGPMLDACAPHARWIDVFCEQGAFDGDQARAVLTAGKERGLIPRVHANQLSYGPGVRLAVELGAASADHCTHLTEEDVDALAQGETVATLLPGAEFSTRSTYPDARRLLDAGVTVALSPDCNPGSSFTSSMPFCVALAVREMGMTPDEAVWAATAGGARALRRTDVGRVSPGARADLALLDAPSHVHLAYRPGVPLVSAVWHEGTLI</sequence>
<dbReference type="SUPFAM" id="SSF51556">
    <property type="entry name" value="Metallo-dependent hydrolases"/>
    <property type="match status" value="1"/>
</dbReference>
<dbReference type="InterPro" id="IPR006680">
    <property type="entry name" value="Amidohydro-rel"/>
</dbReference>
<protein>
    <recommendedName>
        <fullName evidence="1 7">Imidazolonepropionase</fullName>
        <ecNumber evidence="1 7">3.5.2.7</ecNumber>
    </recommendedName>
    <alternativeName>
        <fullName evidence="7">Imidazolone-5-propionate hydrolase</fullName>
    </alternativeName>
</protein>
<feature type="domain" description="Amidohydrolase-related" evidence="8">
    <location>
        <begin position="66"/>
        <end position="367"/>
    </location>
</feature>
<feature type="binding site" evidence="7">
    <location>
        <position position="141"/>
    </location>
    <ligand>
        <name>N-formimidoyl-L-glutamate</name>
        <dbReference type="ChEBI" id="CHEBI:58928"/>
    </ligand>
</feature>
<keyword evidence="2 7" id="KW-0479">Metal-binding</keyword>
<dbReference type="HAMAP" id="MF_00372">
    <property type="entry name" value="HutI"/>
    <property type="match status" value="1"/>
</dbReference>
<evidence type="ECO:0000256" key="5">
    <source>
        <dbReference type="ARBA" id="ARBA00022833"/>
    </source>
</evidence>
<dbReference type="Gene3D" id="3.20.20.140">
    <property type="entry name" value="Metal-dependent hydrolases"/>
    <property type="match status" value="1"/>
</dbReference>
<keyword evidence="7" id="KW-0963">Cytoplasm</keyword>
<dbReference type="Proteomes" id="UP000756710">
    <property type="component" value="Unassembled WGS sequence"/>
</dbReference>
<comment type="function">
    <text evidence="7">Catalyzes the hydrolytic cleavage of the carbon-nitrogen bond in imidazolone-5-propanoate to yield N-formimidoyl-L-glutamate. It is the third step in the universal histidine degradation pathway.</text>
</comment>
<feature type="binding site" evidence="7">
    <location>
        <position position="231"/>
    </location>
    <ligand>
        <name>Zn(2+)</name>
        <dbReference type="ChEBI" id="CHEBI:29105"/>
    </ligand>
</feature>
<dbReference type="SUPFAM" id="SSF51338">
    <property type="entry name" value="Composite domain of metallo-dependent hydrolases"/>
    <property type="match status" value="1"/>
</dbReference>
<feature type="binding site" evidence="7">
    <location>
        <position position="141"/>
    </location>
    <ligand>
        <name>4-imidazolone-5-propanoate</name>
        <dbReference type="ChEBI" id="CHEBI:77893"/>
    </ligand>
</feature>
<feature type="binding site" evidence="7">
    <location>
        <position position="83"/>
    </location>
    <ligand>
        <name>4-imidazolone-5-propanoate</name>
        <dbReference type="ChEBI" id="CHEBI:77893"/>
    </ligand>
</feature>
<evidence type="ECO:0000256" key="7">
    <source>
        <dbReference type="HAMAP-Rule" id="MF_00372"/>
    </source>
</evidence>
<dbReference type="GO" id="GO:0005506">
    <property type="term" value="F:iron ion binding"/>
    <property type="evidence" value="ECO:0007669"/>
    <property type="project" value="UniProtKB-UniRule"/>
</dbReference>
<feature type="binding site" evidence="7">
    <location>
        <position position="231"/>
    </location>
    <ligand>
        <name>Fe(3+)</name>
        <dbReference type="ChEBI" id="CHEBI:29034"/>
    </ligand>
</feature>
<evidence type="ECO:0000256" key="1">
    <source>
        <dbReference type="ARBA" id="ARBA00012864"/>
    </source>
</evidence>
<comment type="pathway">
    <text evidence="7">Amino-acid degradation; L-histidine degradation into L-glutamate; N-formimidoyl-L-glutamate from L-histidine: step 3/3.</text>
</comment>
<organism evidence="9">
    <name type="scientific">Streptomyces iranensis</name>
    <dbReference type="NCBI Taxonomy" id="576784"/>
    <lineage>
        <taxon>Bacteria</taxon>
        <taxon>Bacillati</taxon>
        <taxon>Actinomycetota</taxon>
        <taxon>Actinomycetes</taxon>
        <taxon>Kitasatosporales</taxon>
        <taxon>Streptomycetaceae</taxon>
        <taxon>Streptomyces</taxon>
        <taxon>Streptomyces violaceusniger group</taxon>
    </lineage>
</organism>
<dbReference type="GO" id="GO:0005737">
    <property type="term" value="C:cytoplasm"/>
    <property type="evidence" value="ECO:0007669"/>
    <property type="project" value="UniProtKB-SubCell"/>
</dbReference>
<dbReference type="PANTHER" id="PTHR42752">
    <property type="entry name" value="IMIDAZOLONEPROPIONASE"/>
    <property type="match status" value="1"/>
</dbReference>
<feature type="binding site" evidence="7">
    <location>
        <position position="168"/>
    </location>
    <ligand>
        <name>4-imidazolone-5-propanoate</name>
        <dbReference type="ChEBI" id="CHEBI:77893"/>
    </ligand>
</feature>
<dbReference type="Pfam" id="PF01979">
    <property type="entry name" value="Amidohydro_1"/>
    <property type="match status" value="1"/>
</dbReference>
<dbReference type="RefSeq" id="WP_044574300.1">
    <property type="nucleotide sequence ID" value="NZ_BAABDR010000087.1"/>
</dbReference>
<keyword evidence="4 7" id="KW-0369">Histidine metabolism</keyword>
<dbReference type="GO" id="GO:0008270">
    <property type="term" value="F:zinc ion binding"/>
    <property type="evidence" value="ECO:0007669"/>
    <property type="project" value="UniProtKB-UniRule"/>
</dbReference>
<proteinExistence type="inferred from homology"/>
<comment type="subcellular location">
    <subcellularLocation>
        <location evidence="7">Cytoplasm</location>
    </subcellularLocation>
</comment>
<reference evidence="10 11" key="2">
    <citation type="submission" date="2021-03" db="EMBL/GenBank/DDBJ databases">
        <title>Genomic Encyclopedia of Type Strains, Phase IV (KMG-IV): sequencing the most valuable type-strain genomes for metagenomic binning, comparative biology and taxonomic classification.</title>
        <authorList>
            <person name="Goeker M."/>
        </authorList>
    </citation>
    <scope>NUCLEOTIDE SEQUENCE [LARGE SCALE GENOMIC DNA]</scope>
    <source>
        <strain evidence="10 11">DSM 41954</strain>
    </source>
</reference>
<evidence type="ECO:0000313" key="10">
    <source>
        <dbReference type="EMBL" id="MBP2067866.1"/>
    </source>
</evidence>
<evidence type="ECO:0000313" key="11">
    <source>
        <dbReference type="Proteomes" id="UP000756710"/>
    </source>
</evidence>
<dbReference type="GO" id="GO:0019556">
    <property type="term" value="P:L-histidine catabolic process to glutamate and formamide"/>
    <property type="evidence" value="ECO:0007669"/>
    <property type="project" value="UniProtKB-UniRule"/>
</dbReference>
<evidence type="ECO:0000313" key="9">
    <source>
        <dbReference type="EMBL" id="CDR09286.1"/>
    </source>
</evidence>
<gene>
    <name evidence="7" type="primary">hutI</name>
    <name evidence="10" type="ORF">J2Z30_008933</name>
    <name evidence="9" type="ORF">SIRAN5905</name>
</gene>
<dbReference type="HOGENOM" id="CLU_041647_1_0_11"/>
<feature type="binding site" evidence="7">
    <location>
        <position position="305"/>
    </location>
    <ligand>
        <name>Fe(3+)</name>
        <dbReference type="ChEBI" id="CHEBI:29034"/>
    </ligand>
</feature>
<keyword evidence="11" id="KW-1185">Reference proteome</keyword>
<evidence type="ECO:0000256" key="2">
    <source>
        <dbReference type="ARBA" id="ARBA00022723"/>
    </source>
</evidence>
<dbReference type="InterPro" id="IPR011059">
    <property type="entry name" value="Metal-dep_hydrolase_composite"/>
</dbReference>
<dbReference type="FunFam" id="3.20.20.140:FF:000007">
    <property type="entry name" value="Imidazolonepropionase"/>
    <property type="match status" value="1"/>
</dbReference>
<accession>A0A060ZTZ6</accession>
<dbReference type="GO" id="GO:0050480">
    <property type="term" value="F:imidazolonepropionase activity"/>
    <property type="evidence" value="ECO:0007669"/>
    <property type="project" value="UniProtKB-UniRule"/>
</dbReference>
<dbReference type="EMBL" id="LK022848">
    <property type="protein sequence ID" value="CDR09286.1"/>
    <property type="molecule type" value="Genomic_DNA"/>
</dbReference>
<dbReference type="PANTHER" id="PTHR42752:SF1">
    <property type="entry name" value="IMIDAZOLONEPROPIONASE-RELATED"/>
    <property type="match status" value="1"/>
</dbReference>
<name>A0A060ZTZ6_9ACTN</name>
<dbReference type="InterPro" id="IPR005920">
    <property type="entry name" value="HutI"/>
</dbReference>
<dbReference type="EMBL" id="JAGGLR010000034">
    <property type="protein sequence ID" value="MBP2067866.1"/>
    <property type="molecule type" value="Genomic_DNA"/>
</dbReference>
<feature type="binding site" evidence="7">
    <location>
        <position position="76"/>
    </location>
    <ligand>
        <name>Zn(2+)</name>
        <dbReference type="ChEBI" id="CHEBI:29105"/>
    </ligand>
</feature>
<evidence type="ECO:0000256" key="3">
    <source>
        <dbReference type="ARBA" id="ARBA00022801"/>
    </source>
</evidence>
<dbReference type="Gene3D" id="2.30.40.10">
    <property type="entry name" value="Urease, subunit C, domain 1"/>
    <property type="match status" value="1"/>
</dbReference>
<feature type="binding site" evidence="7">
    <location>
        <position position="307"/>
    </location>
    <ligand>
        <name>N-formimidoyl-L-glutamate</name>
        <dbReference type="ChEBI" id="CHEBI:58928"/>
    </ligand>
</feature>
<dbReference type="AlphaFoldDB" id="A0A060ZTZ6"/>
<dbReference type="InterPro" id="IPR032466">
    <property type="entry name" value="Metal_Hydrolase"/>
</dbReference>
<comment type="cofactor">
    <cofactor evidence="7">
        <name>Zn(2+)</name>
        <dbReference type="ChEBI" id="CHEBI:29105"/>
    </cofactor>
    <cofactor evidence="7">
        <name>Fe(3+)</name>
        <dbReference type="ChEBI" id="CHEBI:29034"/>
    </cofactor>
    <text evidence="7">Binds 1 zinc or iron ion per subunit.</text>
</comment>
<keyword evidence="5 7" id="KW-0862">Zinc</keyword>
<keyword evidence="3 7" id="KW-0378">Hydrolase</keyword>
<keyword evidence="6 7" id="KW-0408">Iron</keyword>
<reference evidence="9" key="1">
    <citation type="submission" date="2014-05" db="EMBL/GenBank/DDBJ databases">
        <authorList>
            <person name="Horn Fabian"/>
        </authorList>
    </citation>
    <scope>NUCLEOTIDE SEQUENCE</scope>
</reference>
<feature type="binding site" evidence="7">
    <location>
        <position position="74"/>
    </location>
    <ligand>
        <name>Zn(2+)</name>
        <dbReference type="ChEBI" id="CHEBI:29105"/>
    </ligand>
</feature>
<dbReference type="GO" id="GO:0019557">
    <property type="term" value="P:L-histidine catabolic process to glutamate and formate"/>
    <property type="evidence" value="ECO:0007669"/>
    <property type="project" value="UniProtKB-UniPathway"/>
</dbReference>
<feature type="binding site" evidence="7">
    <location>
        <position position="74"/>
    </location>
    <ligand>
        <name>Fe(3+)</name>
        <dbReference type="ChEBI" id="CHEBI:29034"/>
    </ligand>
</feature>
<feature type="binding site" evidence="7">
    <location>
        <position position="309"/>
    </location>
    <ligand>
        <name>N-formimidoyl-L-glutamate</name>
        <dbReference type="ChEBI" id="CHEBI:58928"/>
    </ligand>
</feature>
<comment type="catalytic activity">
    <reaction evidence="7">
        <text>4-imidazolone-5-propanoate + H2O = N-formimidoyl-L-glutamate</text>
        <dbReference type="Rhea" id="RHEA:23660"/>
        <dbReference type="ChEBI" id="CHEBI:15377"/>
        <dbReference type="ChEBI" id="CHEBI:58928"/>
        <dbReference type="ChEBI" id="CHEBI:77893"/>
        <dbReference type="EC" id="3.5.2.7"/>
    </reaction>
</comment>
<feature type="binding site" evidence="7">
    <location>
        <position position="234"/>
    </location>
    <ligand>
        <name>4-imidazolone-5-propanoate</name>
        <dbReference type="ChEBI" id="CHEBI:77893"/>
    </ligand>
</feature>
<evidence type="ECO:0000256" key="6">
    <source>
        <dbReference type="ARBA" id="ARBA00023004"/>
    </source>
</evidence>
<comment type="similarity">
    <text evidence="7">Belongs to the metallo-dependent hydrolases superfamily. HutI family.</text>
</comment>
<evidence type="ECO:0000256" key="4">
    <source>
        <dbReference type="ARBA" id="ARBA00022808"/>
    </source>
</evidence>
<dbReference type="NCBIfam" id="TIGR01224">
    <property type="entry name" value="hutI"/>
    <property type="match status" value="1"/>
</dbReference>
<dbReference type="UniPathway" id="UPA00379">
    <property type="reaction ID" value="UER00551"/>
</dbReference>
<feature type="binding site" evidence="7">
    <location>
        <position position="310"/>
    </location>
    <ligand>
        <name>4-imidazolone-5-propanoate</name>
        <dbReference type="ChEBI" id="CHEBI:77893"/>
    </ligand>
</feature>
<feature type="binding site" evidence="7">
    <location>
        <position position="76"/>
    </location>
    <ligand>
        <name>Fe(3+)</name>
        <dbReference type="ChEBI" id="CHEBI:29034"/>
    </ligand>
</feature>
<feature type="binding site" evidence="7">
    <location>
        <position position="305"/>
    </location>
    <ligand>
        <name>Zn(2+)</name>
        <dbReference type="ChEBI" id="CHEBI:29105"/>
    </ligand>
</feature>